<name>A0A941HQJ8_9CLOT</name>
<feature type="transmembrane region" description="Helical" evidence="1">
    <location>
        <begin position="20"/>
        <end position="41"/>
    </location>
</feature>
<dbReference type="Pfam" id="PF16316">
    <property type="entry name" value="DUF4956"/>
    <property type="match status" value="1"/>
</dbReference>
<evidence type="ECO:0000313" key="3">
    <source>
        <dbReference type="Proteomes" id="UP000675379"/>
    </source>
</evidence>
<keyword evidence="3" id="KW-1185">Reference proteome</keyword>
<dbReference type="InterPro" id="IPR032531">
    <property type="entry name" value="DUF4956"/>
</dbReference>
<protein>
    <submittedName>
        <fullName evidence="2">DUF4956 domain-containing protein</fullName>
    </submittedName>
</protein>
<sequence>MTFDDILKSSYVEKFSSFSFLDAFIALLAAFLLGLFIHAIYKRTFSGVMYSKAFNTSLVLLTMLTTFIILAVTSNVVLSLGMVGALSIVRFRTAIKDPLDLVFLFWAIGCGIVLGAGMLPLALVGSLLIGLVLLGFVRQRDGDLPYVLILSLDGETAEVQSLSYLKKHFAKLQVKSKTVTSGHLELIYELRLKDNDTSFINELQGISGVVNATLVSYNGEYAA</sequence>
<evidence type="ECO:0000256" key="1">
    <source>
        <dbReference type="SAM" id="Phobius"/>
    </source>
</evidence>
<dbReference type="AlphaFoldDB" id="A0A941HQJ8"/>
<comment type="caution">
    <text evidence="2">The sequence shown here is derived from an EMBL/GenBank/DDBJ whole genome shotgun (WGS) entry which is preliminary data.</text>
</comment>
<keyword evidence="1" id="KW-0472">Membrane</keyword>
<feature type="transmembrane region" description="Helical" evidence="1">
    <location>
        <begin position="103"/>
        <end position="136"/>
    </location>
</feature>
<accession>A0A941HQJ8</accession>
<keyword evidence="1" id="KW-1133">Transmembrane helix</keyword>
<feature type="transmembrane region" description="Helical" evidence="1">
    <location>
        <begin position="53"/>
        <end position="83"/>
    </location>
</feature>
<evidence type="ECO:0000313" key="2">
    <source>
        <dbReference type="EMBL" id="MBR0575232.1"/>
    </source>
</evidence>
<gene>
    <name evidence="2" type="ORF">KCG48_02650</name>
</gene>
<reference evidence="2" key="1">
    <citation type="submission" date="2021-04" db="EMBL/GenBank/DDBJ databases">
        <title>Proteiniclasticum sedimins sp. nov., an obligate anaerobic bacterium isolated from anaerobic sludge.</title>
        <authorList>
            <person name="Liu J."/>
        </authorList>
    </citation>
    <scope>NUCLEOTIDE SEQUENCE</scope>
    <source>
        <strain evidence="2">BAD-10</strain>
    </source>
</reference>
<keyword evidence="1" id="KW-0812">Transmembrane</keyword>
<dbReference type="Proteomes" id="UP000675379">
    <property type="component" value="Unassembled WGS sequence"/>
</dbReference>
<proteinExistence type="predicted"/>
<dbReference type="EMBL" id="JAGSCS010000002">
    <property type="protein sequence ID" value="MBR0575232.1"/>
    <property type="molecule type" value="Genomic_DNA"/>
</dbReference>
<organism evidence="2 3">
    <name type="scientific">Proteiniclasticum sediminis</name>
    <dbReference type="NCBI Taxonomy" id="2804028"/>
    <lineage>
        <taxon>Bacteria</taxon>
        <taxon>Bacillati</taxon>
        <taxon>Bacillota</taxon>
        <taxon>Clostridia</taxon>
        <taxon>Eubacteriales</taxon>
        <taxon>Clostridiaceae</taxon>
        <taxon>Proteiniclasticum</taxon>
    </lineage>
</organism>